<gene>
    <name evidence="1" type="ORF">D1114_14180</name>
</gene>
<sequence>MPADPVVYRIDLKVPDSLRAAITTVEGANRPVPVGTA</sequence>
<organism evidence="1 2">
    <name type="scientific">Cereibacter sphaeroides</name>
    <name type="common">Rhodobacter sphaeroides</name>
    <dbReference type="NCBI Taxonomy" id="1063"/>
    <lineage>
        <taxon>Bacteria</taxon>
        <taxon>Pseudomonadati</taxon>
        <taxon>Pseudomonadota</taxon>
        <taxon>Alphaproteobacteria</taxon>
        <taxon>Rhodobacterales</taxon>
        <taxon>Paracoccaceae</taxon>
        <taxon>Cereibacter</taxon>
    </lineage>
</organism>
<evidence type="ECO:0000313" key="2">
    <source>
        <dbReference type="Proteomes" id="UP000266305"/>
    </source>
</evidence>
<evidence type="ECO:0000313" key="1">
    <source>
        <dbReference type="EMBL" id="RHZ93740.1"/>
    </source>
</evidence>
<protein>
    <submittedName>
        <fullName evidence="1">Uncharacterized protein</fullName>
    </submittedName>
</protein>
<comment type="caution">
    <text evidence="1">The sequence shown here is derived from an EMBL/GenBank/DDBJ whole genome shotgun (WGS) entry which is preliminary data.</text>
</comment>
<dbReference type="AlphaFoldDB" id="A0AAX1UJ70"/>
<accession>A0AAX1UJ70</accession>
<dbReference type="EMBL" id="QWGP01000016">
    <property type="protein sequence ID" value="RHZ93740.1"/>
    <property type="molecule type" value="Genomic_DNA"/>
</dbReference>
<dbReference type="Proteomes" id="UP000266305">
    <property type="component" value="Unassembled WGS sequence"/>
</dbReference>
<proteinExistence type="predicted"/>
<name>A0AAX1UJ70_CERSP</name>
<reference evidence="1 2" key="1">
    <citation type="submission" date="2018-08" db="EMBL/GenBank/DDBJ databases">
        <title>Draft genome sequence of Rhodobacter sphaeroides FY.</title>
        <authorList>
            <person name="Rayyan A."/>
            <person name="Meyer T.E."/>
            <person name="Kyndt J.A."/>
        </authorList>
    </citation>
    <scope>NUCLEOTIDE SEQUENCE [LARGE SCALE GENOMIC DNA]</scope>
    <source>
        <strain evidence="1 2">FY</strain>
    </source>
</reference>